<organism evidence="1 2">
    <name type="scientific">Effrenium voratum</name>
    <dbReference type="NCBI Taxonomy" id="2562239"/>
    <lineage>
        <taxon>Eukaryota</taxon>
        <taxon>Sar</taxon>
        <taxon>Alveolata</taxon>
        <taxon>Dinophyceae</taxon>
        <taxon>Suessiales</taxon>
        <taxon>Symbiodiniaceae</taxon>
        <taxon>Effrenium</taxon>
    </lineage>
</organism>
<comment type="caution">
    <text evidence="1">The sequence shown here is derived from an EMBL/GenBank/DDBJ whole genome shotgun (WGS) entry which is preliminary data.</text>
</comment>
<name>A0AA36IZU2_9DINO</name>
<gene>
    <name evidence="1" type="ORF">EVOR1521_LOCUS20230</name>
</gene>
<accession>A0AA36IZU2</accession>
<evidence type="ECO:0000313" key="1">
    <source>
        <dbReference type="EMBL" id="CAJ1395908.1"/>
    </source>
</evidence>
<dbReference type="AlphaFoldDB" id="A0AA36IZU2"/>
<protein>
    <submittedName>
        <fullName evidence="1">Uncharacterized protein</fullName>
    </submittedName>
</protein>
<sequence>MGVGSLTSAAFLLLWVIAATVVAAVFTVRYVGIVEEDQAWYLQGSARAAAAEAQAVLGAVLEAKQALIASIEYGLVRTDVGHRQ</sequence>
<dbReference type="Proteomes" id="UP001178507">
    <property type="component" value="Unassembled WGS sequence"/>
</dbReference>
<dbReference type="EMBL" id="CAUJNA010003214">
    <property type="protein sequence ID" value="CAJ1395908.1"/>
    <property type="molecule type" value="Genomic_DNA"/>
</dbReference>
<evidence type="ECO:0000313" key="2">
    <source>
        <dbReference type="Proteomes" id="UP001178507"/>
    </source>
</evidence>
<keyword evidence="2" id="KW-1185">Reference proteome</keyword>
<reference evidence="1" key="1">
    <citation type="submission" date="2023-08" db="EMBL/GenBank/DDBJ databases">
        <authorList>
            <person name="Chen Y."/>
            <person name="Shah S."/>
            <person name="Dougan E. K."/>
            <person name="Thang M."/>
            <person name="Chan C."/>
        </authorList>
    </citation>
    <scope>NUCLEOTIDE SEQUENCE</scope>
</reference>
<proteinExistence type="predicted"/>